<evidence type="ECO:0000256" key="6">
    <source>
        <dbReference type="ARBA" id="ARBA00023002"/>
    </source>
</evidence>
<evidence type="ECO:0000259" key="8">
    <source>
        <dbReference type="Pfam" id="PF12697"/>
    </source>
</evidence>
<comment type="cofactor">
    <cofactor evidence="1">
        <name>FAD</name>
        <dbReference type="ChEBI" id="CHEBI:57692"/>
    </cofactor>
</comment>
<proteinExistence type="inferred from homology"/>
<keyword evidence="9" id="KW-0378">Hydrolase</keyword>
<keyword evidence="10" id="KW-1185">Reference proteome</keyword>
<dbReference type="Pfam" id="PF00743">
    <property type="entry name" value="FMO-like"/>
    <property type="match status" value="1"/>
</dbReference>
<evidence type="ECO:0000256" key="4">
    <source>
        <dbReference type="ARBA" id="ARBA00022827"/>
    </source>
</evidence>
<dbReference type="Pfam" id="PF13450">
    <property type="entry name" value="NAD_binding_8"/>
    <property type="match status" value="1"/>
</dbReference>
<evidence type="ECO:0000256" key="3">
    <source>
        <dbReference type="ARBA" id="ARBA00022630"/>
    </source>
</evidence>
<dbReference type="Gene3D" id="3.50.50.60">
    <property type="entry name" value="FAD/NAD(P)-binding domain"/>
    <property type="match status" value="2"/>
</dbReference>
<dbReference type="FunFam" id="3.50.50.60:FF:000228">
    <property type="entry name" value="FAD-containing monooxygenase EthA"/>
    <property type="match status" value="1"/>
</dbReference>
<dbReference type="SUPFAM" id="SSF51905">
    <property type="entry name" value="FAD/NAD(P)-binding domain"/>
    <property type="match status" value="1"/>
</dbReference>
<dbReference type="InterPro" id="IPR036188">
    <property type="entry name" value="FAD/NAD-bd_sf"/>
</dbReference>
<dbReference type="InterPro" id="IPR020946">
    <property type="entry name" value="Flavin_mOase-like"/>
</dbReference>
<dbReference type="GO" id="GO:0004499">
    <property type="term" value="F:N,N-dimethylaniline monooxygenase activity"/>
    <property type="evidence" value="ECO:0007669"/>
    <property type="project" value="InterPro"/>
</dbReference>
<protein>
    <submittedName>
        <fullName evidence="9">Alpha/beta fold hydrolase</fullName>
    </submittedName>
</protein>
<keyword evidence="7" id="KW-0503">Monooxygenase</keyword>
<evidence type="ECO:0000313" key="10">
    <source>
        <dbReference type="Proteomes" id="UP001139158"/>
    </source>
</evidence>
<evidence type="ECO:0000256" key="2">
    <source>
        <dbReference type="ARBA" id="ARBA00010139"/>
    </source>
</evidence>
<dbReference type="SUPFAM" id="SSF53474">
    <property type="entry name" value="alpha/beta-Hydrolases"/>
    <property type="match status" value="1"/>
</dbReference>
<dbReference type="PANTHER" id="PTHR43872:SF1">
    <property type="entry name" value="MONOOXYGENASE, PUTATIVE (AFU_ORTHOLOGUE AFUA_8G02570)-RELATED"/>
    <property type="match status" value="1"/>
</dbReference>
<gene>
    <name evidence="9" type="ORF">LJ757_11570</name>
</gene>
<dbReference type="GO" id="GO:0050661">
    <property type="term" value="F:NADP binding"/>
    <property type="evidence" value="ECO:0007669"/>
    <property type="project" value="InterPro"/>
</dbReference>
<dbReference type="Proteomes" id="UP001139158">
    <property type="component" value="Unassembled WGS sequence"/>
</dbReference>
<keyword evidence="5" id="KW-0521">NADP</keyword>
<dbReference type="AlphaFoldDB" id="A0A9X1MFV4"/>
<dbReference type="EMBL" id="JAJFZV010000011">
    <property type="protein sequence ID" value="MCC3298440.1"/>
    <property type="molecule type" value="Genomic_DNA"/>
</dbReference>
<dbReference type="GO" id="GO:0050660">
    <property type="term" value="F:flavin adenine dinucleotide binding"/>
    <property type="evidence" value="ECO:0007669"/>
    <property type="project" value="InterPro"/>
</dbReference>
<evidence type="ECO:0000256" key="1">
    <source>
        <dbReference type="ARBA" id="ARBA00001974"/>
    </source>
</evidence>
<keyword evidence="6" id="KW-0560">Oxidoreductase</keyword>
<dbReference type="GO" id="GO:0016787">
    <property type="term" value="F:hydrolase activity"/>
    <property type="evidence" value="ECO:0007669"/>
    <property type="project" value="UniProtKB-KW"/>
</dbReference>
<dbReference type="PRINTS" id="PR00111">
    <property type="entry name" value="ABHYDROLASE"/>
</dbReference>
<comment type="similarity">
    <text evidence="2">Belongs to the FAD-binding monooxygenase family.</text>
</comment>
<reference evidence="9" key="1">
    <citation type="submission" date="2021-10" db="EMBL/GenBank/DDBJ databases">
        <title>Novel species in genus Arthrobacter.</title>
        <authorList>
            <person name="Liu Y."/>
        </authorList>
    </citation>
    <scope>NUCLEOTIDE SEQUENCE</scope>
    <source>
        <strain evidence="9">Zg-Y453</strain>
    </source>
</reference>
<dbReference type="InterPro" id="IPR000073">
    <property type="entry name" value="AB_hydrolase_1"/>
</dbReference>
<keyword evidence="3" id="KW-0285">Flavoprotein</keyword>
<evidence type="ECO:0000313" key="9">
    <source>
        <dbReference type="EMBL" id="MCC3298440.1"/>
    </source>
</evidence>
<dbReference type="InterPro" id="IPR051820">
    <property type="entry name" value="FAD-binding_MO"/>
</dbReference>
<dbReference type="Gene3D" id="3.40.50.1820">
    <property type="entry name" value="alpha/beta hydrolase"/>
    <property type="match status" value="1"/>
</dbReference>
<evidence type="ECO:0000256" key="5">
    <source>
        <dbReference type="ARBA" id="ARBA00022857"/>
    </source>
</evidence>
<dbReference type="Pfam" id="PF12697">
    <property type="entry name" value="Abhydrolase_6"/>
    <property type="match status" value="1"/>
</dbReference>
<evidence type="ECO:0000256" key="7">
    <source>
        <dbReference type="ARBA" id="ARBA00023033"/>
    </source>
</evidence>
<keyword evidence="4" id="KW-0274">FAD</keyword>
<feature type="domain" description="AB hydrolase-1" evidence="8">
    <location>
        <begin position="527"/>
        <end position="772"/>
    </location>
</feature>
<name>A0A9X1MFV4_9MICC</name>
<dbReference type="PRINTS" id="PR00412">
    <property type="entry name" value="EPOXHYDRLASE"/>
</dbReference>
<dbReference type="RefSeq" id="WP_227896307.1">
    <property type="nucleotide sequence ID" value="NZ_CP099466.1"/>
</dbReference>
<accession>A0A9X1MFV4</accession>
<dbReference type="PANTHER" id="PTHR43872">
    <property type="entry name" value="MONOOXYGENASE, PUTATIVE (AFU_ORTHOLOGUE AFUA_8G02570)-RELATED"/>
    <property type="match status" value="1"/>
</dbReference>
<dbReference type="InterPro" id="IPR029058">
    <property type="entry name" value="AB_hydrolase_fold"/>
</dbReference>
<organism evidence="9 10">
    <name type="scientific">Arthrobacter caoxuetaonis</name>
    <dbReference type="NCBI Taxonomy" id="2886935"/>
    <lineage>
        <taxon>Bacteria</taxon>
        <taxon>Bacillati</taxon>
        <taxon>Actinomycetota</taxon>
        <taxon>Actinomycetes</taxon>
        <taxon>Micrococcales</taxon>
        <taxon>Micrococcaceae</taxon>
        <taxon>Arthrobacter</taxon>
    </lineage>
</organism>
<sequence>MAEATEHVDVLIIGAGLSGIGAAAHLVRECPGKRYAVLESRGAIGGTWDLFRYPGIRSDSDMYTFGYGFKPWTEPKAISDGESIRRYVEETADEYGITGNIRFHHRILSAHWSTAKARWAVTAERTDTGETRVFTASWVIAATGYYSYEEGYKPAFEGEDRFAGQVVHPQHWPEELDWEGKRVVVIGSGATAVTLVPNLAAKAEHVTMLQRTPTYIASVPAVDPLADVLRRVLPTSVAYPVLRWKNMLSRHLLYSLSRSKPDVVRAKIRKDAIKQLPAGYDVDTHFNPPYNPWDQRVCAVPDGDLFTTLREGHASIVTGGIRSFTETGIELESGEQLPADIIVTATGLNLRWVGGMTLSVDGETVNIGERFAYKGMMLSGVPNLNMVSGYTNNSWTLKADLVSRYACRLLQHLDANGYVSAAPVTPAGETASPFLDLDAGYIRRGVSEMAKQGSRVPWRLHQNYMKDIRLFSGRRLEDGNMVFQRRNDGGARAPRAGAAELQAPHEKFAVVRGGQVRYRDEGEGTPVVLVHGIGRSLEDWNEQHELLSGQGYRVISVDLAGYGESEPLDGAYSLPALAQFLETFLDEAGITEPAHFAGNSLGGAVVMQLAAQSPHRVRSLVLANSAGFGREVALPVRLMSFRPLGKILMCKPSPASARRLELSLFHDPELVTDERVQLGHRLASRPHGTRVFLDTAAALGTIRGTRAEWRRELMEDLTASRVPTLVIWGEQDKIFPFTHLAAAAGQLPHAITHAFSDTGHMPQIERAEEFAKLITGFWAETQANLTPAGESSA</sequence>
<dbReference type="InterPro" id="IPR000639">
    <property type="entry name" value="Epox_hydrolase-like"/>
</dbReference>
<comment type="caution">
    <text evidence="9">The sequence shown here is derived from an EMBL/GenBank/DDBJ whole genome shotgun (WGS) entry which is preliminary data.</text>
</comment>